<keyword evidence="8" id="KW-1185">Reference proteome</keyword>
<dbReference type="InterPro" id="IPR009078">
    <property type="entry name" value="Ferritin-like_SF"/>
</dbReference>
<dbReference type="Proteomes" id="UP001596004">
    <property type="component" value="Unassembled WGS sequence"/>
</dbReference>
<keyword evidence="3 6" id="KW-1133">Transmembrane helix</keyword>
<name>A0ABV9C8V9_9ACTN</name>
<organism evidence="7 8">
    <name type="scientific">Sphaerisporangium dianthi</name>
    <dbReference type="NCBI Taxonomy" id="1436120"/>
    <lineage>
        <taxon>Bacteria</taxon>
        <taxon>Bacillati</taxon>
        <taxon>Actinomycetota</taxon>
        <taxon>Actinomycetes</taxon>
        <taxon>Streptosporangiales</taxon>
        <taxon>Streptosporangiaceae</taxon>
        <taxon>Sphaerisporangium</taxon>
    </lineage>
</organism>
<comment type="subcellular location">
    <subcellularLocation>
        <location evidence="1">Endomembrane system</location>
        <topology evidence="1">Multi-pass membrane protein</topology>
    </subcellularLocation>
</comment>
<dbReference type="Pfam" id="PF01988">
    <property type="entry name" value="VIT1"/>
    <property type="match status" value="1"/>
</dbReference>
<feature type="compositionally biased region" description="Basic and acidic residues" evidence="5">
    <location>
        <begin position="147"/>
        <end position="156"/>
    </location>
</feature>
<feature type="compositionally biased region" description="Basic and acidic residues" evidence="5">
    <location>
        <begin position="7"/>
        <end position="23"/>
    </location>
</feature>
<feature type="transmembrane region" description="Helical" evidence="6">
    <location>
        <begin position="264"/>
        <end position="286"/>
    </location>
</feature>
<evidence type="ECO:0000256" key="6">
    <source>
        <dbReference type="SAM" id="Phobius"/>
    </source>
</evidence>
<feature type="transmembrane region" description="Helical" evidence="6">
    <location>
        <begin position="428"/>
        <end position="447"/>
    </location>
</feature>
<reference evidence="8" key="1">
    <citation type="journal article" date="2019" name="Int. J. Syst. Evol. Microbiol.">
        <title>The Global Catalogue of Microorganisms (GCM) 10K type strain sequencing project: providing services to taxonomists for standard genome sequencing and annotation.</title>
        <authorList>
            <consortium name="The Broad Institute Genomics Platform"/>
            <consortium name="The Broad Institute Genome Sequencing Center for Infectious Disease"/>
            <person name="Wu L."/>
            <person name="Ma J."/>
        </authorList>
    </citation>
    <scope>NUCLEOTIDE SEQUENCE [LARGE SCALE GENOMIC DNA]</scope>
    <source>
        <strain evidence="8">CGMCC 4.7132</strain>
    </source>
</reference>
<feature type="transmembrane region" description="Helical" evidence="6">
    <location>
        <begin position="393"/>
        <end position="416"/>
    </location>
</feature>
<evidence type="ECO:0000256" key="5">
    <source>
        <dbReference type="SAM" id="MobiDB-lite"/>
    </source>
</evidence>
<evidence type="ECO:0000256" key="2">
    <source>
        <dbReference type="ARBA" id="ARBA00022692"/>
    </source>
</evidence>
<dbReference type="RefSeq" id="WP_380835889.1">
    <property type="nucleotide sequence ID" value="NZ_JBHSFP010000001.1"/>
</dbReference>
<feature type="compositionally biased region" description="Gly residues" evidence="5">
    <location>
        <begin position="203"/>
        <end position="217"/>
    </location>
</feature>
<dbReference type="EMBL" id="JBHSFP010000001">
    <property type="protein sequence ID" value="MFC4529408.1"/>
    <property type="molecule type" value="Genomic_DNA"/>
</dbReference>
<feature type="region of interest" description="Disordered" evidence="5">
    <location>
        <begin position="203"/>
        <end position="226"/>
    </location>
</feature>
<feature type="transmembrane region" description="Helical" evidence="6">
    <location>
        <begin position="366"/>
        <end position="387"/>
    </location>
</feature>
<dbReference type="InterPro" id="IPR008217">
    <property type="entry name" value="Ccc1_fam"/>
</dbReference>
<keyword evidence="4 6" id="KW-0472">Membrane</keyword>
<keyword evidence="2 6" id="KW-0812">Transmembrane</keyword>
<dbReference type="SUPFAM" id="SSF47240">
    <property type="entry name" value="Ferritin-like"/>
    <property type="match status" value="1"/>
</dbReference>
<evidence type="ECO:0000256" key="4">
    <source>
        <dbReference type="ARBA" id="ARBA00023136"/>
    </source>
</evidence>
<feature type="region of interest" description="Disordered" evidence="5">
    <location>
        <begin position="144"/>
        <end position="170"/>
    </location>
</feature>
<evidence type="ECO:0000256" key="1">
    <source>
        <dbReference type="ARBA" id="ARBA00004127"/>
    </source>
</evidence>
<dbReference type="PANTHER" id="PTHR31851">
    <property type="entry name" value="FE(2+)/MN(2+) TRANSPORTER PCL1"/>
    <property type="match status" value="1"/>
</dbReference>
<protein>
    <submittedName>
        <fullName evidence="7">VIT1/CCC1 transporter family protein</fullName>
    </submittedName>
</protein>
<evidence type="ECO:0000256" key="3">
    <source>
        <dbReference type="ARBA" id="ARBA00022989"/>
    </source>
</evidence>
<comment type="caution">
    <text evidence="7">The sequence shown here is derived from an EMBL/GenBank/DDBJ whole genome shotgun (WGS) entry which is preliminary data.</text>
</comment>
<gene>
    <name evidence="7" type="ORF">ACFO60_01435</name>
</gene>
<evidence type="ECO:0000313" key="8">
    <source>
        <dbReference type="Proteomes" id="UP001596004"/>
    </source>
</evidence>
<accession>A0ABV9C8V9</accession>
<evidence type="ECO:0000313" key="7">
    <source>
        <dbReference type="EMBL" id="MFC4529408.1"/>
    </source>
</evidence>
<proteinExistence type="predicted"/>
<feature type="region of interest" description="Disordered" evidence="5">
    <location>
        <begin position="1"/>
        <end position="23"/>
    </location>
</feature>
<sequence length="450" mass="46611">MSAEIGNTEKDHHGARGDRRSAARYRGALDSERQSAALYRGLAAGAEGERRQIFLQLAAVEERHAAHWADKLAALGERVPGPRRSSMRIRLLSWLARRYSVDAVLPFVERAEHADAGLYDGDPDADPGMAADERSHARVLTRMRRRERADQGEHDLPGTSGADGMAGASGAGGLSGADGMAGASGANIVEGVSGAGALSGARGLSGVGGPSVGGGRGVARRERWHRSDRSGTLRAAVFGVNDGLVSNTSLAMGFAGSGAAGHTILFAGLAGLLAGAFSMAVGEYISMRSQREAYEREIALEAEELRDDPEAEAEELALIYRAKGLDAEEAEHVAKTIMKDHSTALETMAREELGLDPEELGSPWSAALSSLVAFALGAVVVVIPYLFGDGTAALVTAVLLASLALFTVGALLGMLNGRSPLLTGARQLLIGGGAAVVVYFIGHAIGAGGI</sequence>